<dbReference type="AlphaFoldDB" id="A0A7U7IZT3"/>
<protein>
    <recommendedName>
        <fullName evidence="4">Chorismate lyase</fullName>
    </recommendedName>
</protein>
<proteinExistence type="predicted"/>
<comment type="caution">
    <text evidence="2">The sequence shown here is derived from an EMBL/GenBank/DDBJ whole genome shotgun (WGS) entry which is preliminary data.</text>
</comment>
<name>A0A7U7IZT3_9PROT</name>
<dbReference type="InterPro" id="IPR028978">
    <property type="entry name" value="Chorismate_lyase_/UTRA_dom_sf"/>
</dbReference>
<dbReference type="EMBL" id="CBLY010000002">
    <property type="protein sequence ID" value="CDG32915.1"/>
    <property type="molecule type" value="Genomic_DNA"/>
</dbReference>
<gene>
    <name evidence="2" type="ORF">SACS_0177</name>
</gene>
<keyword evidence="1" id="KW-0732">Signal</keyword>
<organism evidence="2 3">
    <name type="scientific">Parasaccharibacter apium</name>
    <dbReference type="NCBI Taxonomy" id="1510841"/>
    <lineage>
        <taxon>Bacteria</taxon>
        <taxon>Pseudomonadati</taxon>
        <taxon>Pseudomonadota</taxon>
        <taxon>Alphaproteobacteria</taxon>
        <taxon>Acetobacterales</taxon>
        <taxon>Acetobacteraceae</taxon>
        <taxon>Parasaccharibacter</taxon>
    </lineage>
</organism>
<reference evidence="2 3" key="1">
    <citation type="journal article" date="2014" name="Genome Biol. Evol.">
        <title>Acetic acid bacteria genomes reveal functional traits for adaptation to life in insect guts.</title>
        <authorList>
            <person name="Chouaia B."/>
            <person name="Gaiarsa S."/>
            <person name="Crotti E."/>
            <person name="Comandatore F."/>
            <person name="Degli Esposti M."/>
            <person name="Ricci I."/>
            <person name="Alma A."/>
            <person name="Favia G."/>
            <person name="Bandi C."/>
            <person name="Daffonchio D."/>
        </authorList>
    </citation>
    <scope>NUCLEOTIDE SEQUENCE [LARGE SCALE GENOMIC DNA]</scope>
    <source>
        <strain evidence="3">AM169</strain>
    </source>
</reference>
<evidence type="ECO:0000313" key="3">
    <source>
        <dbReference type="Proteomes" id="UP000027590"/>
    </source>
</evidence>
<reference evidence="2 3" key="2">
    <citation type="journal article" date="2014" name="PLoS ONE">
        <title>Evolution of mitochondria reconstructed from the energy metabolism of living bacteria.</title>
        <authorList>
            <person name="Degli Esposti M."/>
            <person name="Chouaia B."/>
            <person name="Comandatore F."/>
            <person name="Crotti E."/>
            <person name="Sassera D."/>
            <person name="Lievens P.M."/>
            <person name="Daffonchio D."/>
            <person name="Bandi C."/>
        </authorList>
    </citation>
    <scope>NUCLEOTIDE SEQUENCE [LARGE SCALE GENOMIC DNA]</scope>
    <source>
        <strain evidence="3">AM169</strain>
    </source>
</reference>
<feature type="signal peptide" evidence="1">
    <location>
        <begin position="1"/>
        <end position="42"/>
    </location>
</feature>
<feature type="chain" id="PRO_5031376557" description="Chorismate lyase" evidence="1">
    <location>
        <begin position="43"/>
        <end position="221"/>
    </location>
</feature>
<dbReference type="Gene3D" id="3.40.1410.10">
    <property type="entry name" value="Chorismate lyase-like"/>
    <property type="match status" value="1"/>
</dbReference>
<sequence length="221" mass="24172">MTGTIHKGLSLFFPCRSRTPTRVRLFCLGIGTCMAGIVQAHAAAPRPATAEALAHELDQRASATATLQQHCPRPITAHLLDRAAPPALQRDARQALQASPTTRLVVRHVQLLCGRAVWSEAWNLYLPDRLTPDACRKLAGSHVPFGKAVGETTFSRQRLGSRFTGLPAGVVLENRAILHRRVDQHGFSYLVERYKKAALEIRTPQATSSDVARHQVPASVP</sequence>
<accession>A0A7U7IZT3</accession>
<dbReference type="Proteomes" id="UP000027590">
    <property type="component" value="Unassembled WGS sequence"/>
</dbReference>
<evidence type="ECO:0008006" key="4">
    <source>
        <dbReference type="Google" id="ProtNLM"/>
    </source>
</evidence>
<evidence type="ECO:0000313" key="2">
    <source>
        <dbReference type="EMBL" id="CDG32915.1"/>
    </source>
</evidence>
<dbReference type="SUPFAM" id="SSF64288">
    <property type="entry name" value="Chorismate lyase-like"/>
    <property type="match status" value="1"/>
</dbReference>
<evidence type="ECO:0000256" key="1">
    <source>
        <dbReference type="SAM" id="SignalP"/>
    </source>
</evidence>